<evidence type="ECO:0000256" key="5">
    <source>
        <dbReference type="SAM" id="Coils"/>
    </source>
</evidence>
<dbReference type="InterPro" id="IPR011011">
    <property type="entry name" value="Znf_FYVE_PHD"/>
</dbReference>
<feature type="domain" description="FYVE-type" evidence="7">
    <location>
        <begin position="659"/>
        <end position="718"/>
    </location>
</feature>
<evidence type="ECO:0000256" key="4">
    <source>
        <dbReference type="PROSITE-ProRule" id="PRU00091"/>
    </source>
</evidence>
<dbReference type="PANTHER" id="PTHR31179:SF7">
    <property type="entry name" value="FYVE-TYPE DOMAIN-CONTAINING PROTEIN"/>
    <property type="match status" value="1"/>
</dbReference>
<feature type="coiled-coil region" evidence="5">
    <location>
        <begin position="567"/>
        <end position="629"/>
    </location>
</feature>
<keyword evidence="5" id="KW-0175">Coiled coil</keyword>
<dbReference type="PROSITE" id="PS50178">
    <property type="entry name" value="ZF_FYVE"/>
    <property type="match status" value="1"/>
</dbReference>
<feature type="region of interest" description="Disordered" evidence="6">
    <location>
        <begin position="731"/>
        <end position="766"/>
    </location>
</feature>
<comment type="caution">
    <text evidence="8">The sequence shown here is derived from an EMBL/GenBank/DDBJ whole genome shotgun (WGS) entry which is preliminary data.</text>
</comment>
<dbReference type="SMART" id="SM00064">
    <property type="entry name" value="FYVE"/>
    <property type="match status" value="1"/>
</dbReference>
<sequence>MLETATDSSVQKAKSLESEINENTNPCVLPVNNTENQASVPDFVHAILLRVAGTDLGDKLTSLLNEKHTELVKCQAQCEYAQKEANDAKNRLSRIEMELDDVRSAAALTVAGQSDMISNIQRHYEEDLASWRSISEQQVAEVRAASQAELDRAKADWDSERKALVICASSNYNSRRDSCNLASAGKGPVEVCRTVSNFDHVNSADIRLRDSPANELPKAPVNGYEVDSKKLTPRPQNQVSEVPPLHQLLASSPKSSPLDRLFFSLDVLGSTAELDLGPCQGSPKHNLMTGTIGAAVTPSVPKNVHTSQTESPAPADGPVTSNCDFKSPVSESSWVQMQSGLKETESRSPVACAMCSNYEHQLQIVQLGLQEKDRALQKSQEESLAKSVQLDSALQRQAELEKELQSRTTSQSEKIEKLETTITRMSDRVENLLTNYRAHRLATEEKLRQLSDERQTLQSNFNTLQLHYDRLLGRRLMASTKLAAQPIHLPSDRSELELFALKTYEENLSLREAREQLDEQLKSDAQFHRQQLTAERQEKVNMETSLQRELDDTRARLASLTDVVSQRDNEMAGRQKAEEEAKEAKIKLEDLQARVGKSESEASEARAQVVSLQQRLVCLQSDLDKMESVQADFVRLSQNLQVQLERLRQQDQEVRWVDADDVTACYACNTVFPPGNSRKHHCRHCGKVHCIDCLSQTVSCGPASRPARVCNVCYTLLNKHVAPYFSTSFQDPSTGTQVRSGSPRQRPNRVSSTLSPQANRTKSTDA</sequence>
<dbReference type="GO" id="GO:0006897">
    <property type="term" value="P:endocytosis"/>
    <property type="evidence" value="ECO:0007669"/>
    <property type="project" value="InterPro"/>
</dbReference>
<evidence type="ECO:0000256" key="1">
    <source>
        <dbReference type="ARBA" id="ARBA00022723"/>
    </source>
</evidence>
<feature type="coiled-coil region" evidence="5">
    <location>
        <begin position="71"/>
        <end position="105"/>
    </location>
</feature>
<keyword evidence="1" id="KW-0479">Metal-binding</keyword>
<dbReference type="GO" id="GO:0008270">
    <property type="term" value="F:zinc ion binding"/>
    <property type="evidence" value="ECO:0007669"/>
    <property type="project" value="UniProtKB-KW"/>
</dbReference>
<evidence type="ECO:0000259" key="7">
    <source>
        <dbReference type="PROSITE" id="PS50178"/>
    </source>
</evidence>
<protein>
    <recommendedName>
        <fullName evidence="7">FYVE-type domain-containing protein</fullName>
    </recommendedName>
</protein>
<keyword evidence="3" id="KW-0862">Zinc</keyword>
<dbReference type="InterPro" id="IPR003914">
    <property type="entry name" value="Rabaptin"/>
</dbReference>
<gene>
    <name evidence="8" type="ORF">CDAUBV1_LOCUS9329</name>
</gene>
<reference evidence="8" key="1">
    <citation type="submission" date="2024-06" db="EMBL/GenBank/DDBJ databases">
        <authorList>
            <person name="Liu X."/>
            <person name="Lenzi L."/>
            <person name="Haldenby T S."/>
            <person name="Uol C."/>
        </authorList>
    </citation>
    <scope>NUCLEOTIDE SEQUENCE</scope>
</reference>
<proteinExistence type="predicted"/>
<dbReference type="Gene3D" id="3.30.40.10">
    <property type="entry name" value="Zinc/RING finger domain, C3HC4 (zinc finger)"/>
    <property type="match status" value="1"/>
</dbReference>
<evidence type="ECO:0000256" key="6">
    <source>
        <dbReference type="SAM" id="MobiDB-lite"/>
    </source>
</evidence>
<dbReference type="Pfam" id="PF09311">
    <property type="entry name" value="Rab5-bind"/>
    <property type="match status" value="1"/>
</dbReference>
<evidence type="ECO:0000313" key="8">
    <source>
        <dbReference type="EMBL" id="CAL5135149.1"/>
    </source>
</evidence>
<evidence type="ECO:0000256" key="2">
    <source>
        <dbReference type="ARBA" id="ARBA00022771"/>
    </source>
</evidence>
<name>A0AAV2TGF4_CALDB</name>
<dbReference type="GO" id="GO:0005096">
    <property type="term" value="F:GTPase activator activity"/>
    <property type="evidence" value="ECO:0007669"/>
    <property type="project" value="InterPro"/>
</dbReference>
<dbReference type="Gene3D" id="1.20.5.730">
    <property type="entry name" value="Single helix bin"/>
    <property type="match status" value="1"/>
</dbReference>
<feature type="coiled-coil region" evidence="5">
    <location>
        <begin position="415"/>
        <end position="467"/>
    </location>
</feature>
<dbReference type="CDD" id="cd15739">
    <property type="entry name" value="FYVE_RABE_unchar"/>
    <property type="match status" value="1"/>
</dbReference>
<dbReference type="EMBL" id="CAXLJL010000245">
    <property type="protein sequence ID" value="CAL5135149.1"/>
    <property type="molecule type" value="Genomic_DNA"/>
</dbReference>
<evidence type="ECO:0000256" key="3">
    <source>
        <dbReference type="ARBA" id="ARBA00022833"/>
    </source>
</evidence>
<dbReference type="InterPro" id="IPR015390">
    <property type="entry name" value="Rabaptin_Rab5-bd_dom"/>
</dbReference>
<dbReference type="SUPFAM" id="SSF57903">
    <property type="entry name" value="FYVE/PHD zinc finger"/>
    <property type="match status" value="1"/>
</dbReference>
<dbReference type="AlphaFoldDB" id="A0AAV2TGF4"/>
<evidence type="ECO:0000313" key="9">
    <source>
        <dbReference type="Proteomes" id="UP001497525"/>
    </source>
</evidence>
<feature type="region of interest" description="Disordered" evidence="6">
    <location>
        <begin position="299"/>
        <end position="327"/>
    </location>
</feature>
<accession>A0AAV2TGF4</accession>
<dbReference type="Pfam" id="PF01363">
    <property type="entry name" value="FYVE"/>
    <property type="match status" value="1"/>
</dbReference>
<dbReference type="Proteomes" id="UP001497525">
    <property type="component" value="Unassembled WGS sequence"/>
</dbReference>
<dbReference type="InterPro" id="IPR000306">
    <property type="entry name" value="Znf_FYVE"/>
</dbReference>
<dbReference type="InterPro" id="IPR017455">
    <property type="entry name" value="Znf_FYVE-rel"/>
</dbReference>
<keyword evidence="2 4" id="KW-0863">Zinc-finger</keyword>
<dbReference type="PANTHER" id="PTHR31179">
    <property type="entry name" value="RAB GTPASE-BINDING EFFECTOR PROTEIN"/>
    <property type="match status" value="1"/>
</dbReference>
<organism evidence="8 9">
    <name type="scientific">Calicophoron daubneyi</name>
    <name type="common">Rumen fluke</name>
    <name type="synonym">Paramphistomum daubneyi</name>
    <dbReference type="NCBI Taxonomy" id="300641"/>
    <lineage>
        <taxon>Eukaryota</taxon>
        <taxon>Metazoa</taxon>
        <taxon>Spiralia</taxon>
        <taxon>Lophotrochozoa</taxon>
        <taxon>Platyhelminthes</taxon>
        <taxon>Trematoda</taxon>
        <taxon>Digenea</taxon>
        <taxon>Plagiorchiida</taxon>
        <taxon>Pronocephalata</taxon>
        <taxon>Paramphistomoidea</taxon>
        <taxon>Paramphistomidae</taxon>
        <taxon>Calicophoron</taxon>
    </lineage>
</organism>
<dbReference type="InterPro" id="IPR013083">
    <property type="entry name" value="Znf_RING/FYVE/PHD"/>
</dbReference>